<dbReference type="CDD" id="cd04330">
    <property type="entry name" value="RNAP_III_Rpc25_N"/>
    <property type="match status" value="1"/>
</dbReference>
<dbReference type="PANTHER" id="PTHR12709:SF1">
    <property type="entry name" value="DNA-DIRECTED RNA POLYMERASE III SUBUNIT RPC8"/>
    <property type="match status" value="1"/>
</dbReference>
<evidence type="ECO:0000259" key="7">
    <source>
        <dbReference type="Pfam" id="PF08292"/>
    </source>
</evidence>
<sequence length="189" mass="21848">MFLVSLISDTIPTAPSEINLDVNAVLTSCIQAKYVNKVIDQVGLVVGIYDILRITDSIILPADGRVHYKVNFRLIIFKPFLGEILDGTLIEANSSGMKVSLQFFQDIKLHPDAIRNPRGFDKEEERWWWEYEDHRLYYELNQKIRFQVVEVLFPHNNSFAAGKQKSYEPPMIINASVEKDGLGMRSWWE</sequence>
<dbReference type="Pfam" id="PF08292">
    <property type="entry name" value="RNA_pol_Rbc25"/>
    <property type="match status" value="1"/>
</dbReference>
<feature type="domain" description="RNA polymerase Rpb7-like N-terminal" evidence="6">
    <location>
        <begin position="8"/>
        <end position="64"/>
    </location>
</feature>
<protein>
    <submittedName>
        <fullName evidence="8">Rna polymerase Rpb7, N-terminal domain-containing protein</fullName>
    </submittedName>
</protein>
<evidence type="ECO:0000313" key="8">
    <source>
        <dbReference type="EMBL" id="KAF8820129.1"/>
    </source>
</evidence>
<evidence type="ECO:0000313" key="9">
    <source>
        <dbReference type="Proteomes" id="UP000823046"/>
    </source>
</evidence>
<keyword evidence="3" id="KW-0240">DNA-directed RNA polymerase</keyword>
<dbReference type="InterPro" id="IPR013238">
    <property type="entry name" value="RNA_pol_III_Rbc25"/>
</dbReference>
<dbReference type="InterPro" id="IPR036898">
    <property type="entry name" value="RNA_pol_Rpb7-like_N_sf"/>
</dbReference>
<dbReference type="EMBL" id="JADAQX010000471">
    <property type="protein sequence ID" value="KAF8820129.1"/>
    <property type="molecule type" value="Genomic_DNA"/>
</dbReference>
<accession>A0ABQ7J835</accession>
<evidence type="ECO:0000256" key="5">
    <source>
        <dbReference type="ARBA" id="ARBA00023242"/>
    </source>
</evidence>
<dbReference type="Gene3D" id="2.40.50.140">
    <property type="entry name" value="Nucleic acid-binding proteins"/>
    <property type="match status" value="1"/>
</dbReference>
<dbReference type="PANTHER" id="PTHR12709">
    <property type="entry name" value="DNA-DIRECTED RNA POLYMERASE II, III"/>
    <property type="match status" value="1"/>
</dbReference>
<comment type="subcellular location">
    <subcellularLocation>
        <location evidence="1">Nucleus</location>
    </subcellularLocation>
</comment>
<comment type="caution">
    <text evidence="8">The sequence shown here is derived from an EMBL/GenBank/DDBJ whole genome shotgun (WGS) entry which is preliminary data.</text>
</comment>
<dbReference type="InterPro" id="IPR045113">
    <property type="entry name" value="Rpb7-like"/>
</dbReference>
<dbReference type="SUPFAM" id="SSF88798">
    <property type="entry name" value="N-terminal, heterodimerisation domain of RBP7 (RpoE)"/>
    <property type="match status" value="1"/>
</dbReference>
<gene>
    <name evidence="8" type="ORF">IE077_003527</name>
</gene>
<proteinExistence type="inferred from homology"/>
<reference evidence="8 9" key="1">
    <citation type="journal article" date="2020" name="bioRxiv">
        <title>Metabolic contributions of an alphaproteobacterial endosymbiont in the apicomplexan Cardiosporidium cionae.</title>
        <authorList>
            <person name="Hunter E.S."/>
            <person name="Paight C.J."/>
            <person name="Lane C.E."/>
        </authorList>
    </citation>
    <scope>NUCLEOTIDE SEQUENCE [LARGE SCALE GENOMIC DNA]</scope>
    <source>
        <strain evidence="8">ESH_2018</strain>
    </source>
</reference>
<dbReference type="Pfam" id="PF03876">
    <property type="entry name" value="SHS2_Rpb7-N"/>
    <property type="match status" value="1"/>
</dbReference>
<organism evidence="8 9">
    <name type="scientific">Cardiosporidium cionae</name>
    <dbReference type="NCBI Taxonomy" id="476202"/>
    <lineage>
        <taxon>Eukaryota</taxon>
        <taxon>Sar</taxon>
        <taxon>Alveolata</taxon>
        <taxon>Apicomplexa</taxon>
        <taxon>Aconoidasida</taxon>
        <taxon>Nephromycida</taxon>
        <taxon>Cardiosporidium</taxon>
    </lineage>
</organism>
<dbReference type="Proteomes" id="UP000823046">
    <property type="component" value="Unassembled WGS sequence"/>
</dbReference>
<evidence type="ECO:0000256" key="1">
    <source>
        <dbReference type="ARBA" id="ARBA00004123"/>
    </source>
</evidence>
<name>A0ABQ7J835_9APIC</name>
<keyword evidence="9" id="KW-1185">Reference proteome</keyword>
<evidence type="ECO:0000256" key="2">
    <source>
        <dbReference type="ARBA" id="ARBA00009307"/>
    </source>
</evidence>
<feature type="domain" description="RNA polymerase III subunit Rpc25" evidence="7">
    <location>
        <begin position="83"/>
        <end position="188"/>
    </location>
</feature>
<dbReference type="InterPro" id="IPR012340">
    <property type="entry name" value="NA-bd_OB-fold"/>
</dbReference>
<dbReference type="InterPro" id="IPR005576">
    <property type="entry name" value="Rpb7-like_N"/>
</dbReference>
<keyword evidence="5" id="KW-0539">Nucleus</keyword>
<dbReference type="SUPFAM" id="SSF50249">
    <property type="entry name" value="Nucleic acid-binding proteins"/>
    <property type="match status" value="1"/>
</dbReference>
<evidence type="ECO:0000256" key="3">
    <source>
        <dbReference type="ARBA" id="ARBA00022478"/>
    </source>
</evidence>
<keyword evidence="4" id="KW-0804">Transcription</keyword>
<evidence type="ECO:0000256" key="4">
    <source>
        <dbReference type="ARBA" id="ARBA00023163"/>
    </source>
</evidence>
<comment type="similarity">
    <text evidence="2">Belongs to the eukaryotic RPB7/RPC8 RNA polymerase subunit family.</text>
</comment>
<evidence type="ECO:0000259" key="6">
    <source>
        <dbReference type="Pfam" id="PF03876"/>
    </source>
</evidence>
<dbReference type="Gene3D" id="3.30.1490.120">
    <property type="entry name" value="RNA polymerase Rpb7-like, N-terminal domain"/>
    <property type="match status" value="1"/>
</dbReference>